<feature type="transmembrane region" description="Helical" evidence="10">
    <location>
        <begin position="169"/>
        <end position="202"/>
    </location>
</feature>
<organism evidence="11">
    <name type="scientific">uncultured Thermomicrobiales bacterium</name>
    <dbReference type="NCBI Taxonomy" id="1645740"/>
    <lineage>
        <taxon>Bacteria</taxon>
        <taxon>Pseudomonadati</taxon>
        <taxon>Thermomicrobiota</taxon>
        <taxon>Thermomicrobia</taxon>
        <taxon>Thermomicrobiales</taxon>
        <taxon>environmental samples</taxon>
    </lineage>
</organism>
<dbReference type="GO" id="GO:0006506">
    <property type="term" value="P:GPI anchor biosynthetic process"/>
    <property type="evidence" value="ECO:0007669"/>
    <property type="project" value="UniProtKB-UniPathway"/>
</dbReference>
<dbReference type="GO" id="GO:0000009">
    <property type="term" value="F:alpha-1,6-mannosyltransferase activity"/>
    <property type="evidence" value="ECO:0007669"/>
    <property type="project" value="InterPro"/>
</dbReference>
<feature type="transmembrane region" description="Helical" evidence="10">
    <location>
        <begin position="399"/>
        <end position="417"/>
    </location>
</feature>
<evidence type="ECO:0000256" key="4">
    <source>
        <dbReference type="ARBA" id="ARBA00022676"/>
    </source>
</evidence>
<accession>A0A6J4UFN2</accession>
<feature type="transmembrane region" description="Helical" evidence="10">
    <location>
        <begin position="21"/>
        <end position="44"/>
    </location>
</feature>
<comment type="pathway">
    <text evidence="2">Glycolipid biosynthesis; glycosylphosphatidylinositol-anchor biosynthesis.</text>
</comment>
<comment type="subcellular location">
    <subcellularLocation>
        <location evidence="1">Endoplasmic reticulum membrane</location>
        <topology evidence="1">Multi-pass membrane protein</topology>
    </subcellularLocation>
</comment>
<name>A0A6J4UFN2_9BACT</name>
<evidence type="ECO:0000313" key="11">
    <source>
        <dbReference type="EMBL" id="CAA9546821.1"/>
    </source>
</evidence>
<evidence type="ECO:0000256" key="2">
    <source>
        <dbReference type="ARBA" id="ARBA00004687"/>
    </source>
</evidence>
<keyword evidence="5" id="KW-0808">Transferase</keyword>
<dbReference type="PANTHER" id="PTHR12468">
    <property type="entry name" value="GPI MANNOSYLTRANSFERASE 2"/>
    <property type="match status" value="1"/>
</dbReference>
<reference evidence="11" key="1">
    <citation type="submission" date="2020-02" db="EMBL/GenBank/DDBJ databases">
        <authorList>
            <person name="Meier V. D."/>
        </authorList>
    </citation>
    <scope>NUCLEOTIDE SEQUENCE</scope>
    <source>
        <strain evidence="11">AVDCRST_MAG43</strain>
    </source>
</reference>
<evidence type="ECO:0000256" key="1">
    <source>
        <dbReference type="ARBA" id="ARBA00004477"/>
    </source>
</evidence>
<gene>
    <name evidence="11" type="ORF">AVDCRST_MAG43-691</name>
</gene>
<dbReference type="UniPathway" id="UPA00196"/>
<keyword evidence="8 10" id="KW-1133">Transmembrane helix</keyword>
<feature type="transmembrane region" description="Helical" evidence="10">
    <location>
        <begin position="137"/>
        <end position="157"/>
    </location>
</feature>
<dbReference type="InterPro" id="IPR007315">
    <property type="entry name" value="PIG-V/Gpi18"/>
</dbReference>
<dbReference type="PANTHER" id="PTHR12468:SF2">
    <property type="entry name" value="GPI MANNOSYLTRANSFERASE 2"/>
    <property type="match status" value="1"/>
</dbReference>
<dbReference type="EMBL" id="CADCWI010000036">
    <property type="protein sequence ID" value="CAA9546821.1"/>
    <property type="molecule type" value="Genomic_DNA"/>
</dbReference>
<evidence type="ECO:0000256" key="7">
    <source>
        <dbReference type="ARBA" id="ARBA00022824"/>
    </source>
</evidence>
<keyword evidence="9 10" id="KW-0472">Membrane</keyword>
<protein>
    <recommendedName>
        <fullName evidence="12">Glycosyltransferase RgtA/B/C/D-like domain-containing protein</fullName>
    </recommendedName>
</protein>
<evidence type="ECO:0000256" key="8">
    <source>
        <dbReference type="ARBA" id="ARBA00022989"/>
    </source>
</evidence>
<dbReference type="GO" id="GO:0016020">
    <property type="term" value="C:membrane"/>
    <property type="evidence" value="ECO:0007669"/>
    <property type="project" value="GOC"/>
</dbReference>
<feature type="transmembrane region" description="Helical" evidence="10">
    <location>
        <begin position="208"/>
        <end position="234"/>
    </location>
</feature>
<keyword evidence="4" id="KW-0328">Glycosyltransferase</keyword>
<evidence type="ECO:0000256" key="5">
    <source>
        <dbReference type="ARBA" id="ARBA00022679"/>
    </source>
</evidence>
<keyword evidence="7" id="KW-0256">Endoplasmic reticulum</keyword>
<feature type="transmembrane region" description="Helical" evidence="10">
    <location>
        <begin position="424"/>
        <end position="446"/>
    </location>
</feature>
<evidence type="ECO:0000256" key="3">
    <source>
        <dbReference type="ARBA" id="ARBA00022502"/>
    </source>
</evidence>
<dbReference type="AlphaFoldDB" id="A0A6J4UFN2"/>
<keyword evidence="6 10" id="KW-0812">Transmembrane</keyword>
<dbReference type="GO" id="GO:0004376">
    <property type="term" value="F:GPI mannosyltransferase activity"/>
    <property type="evidence" value="ECO:0007669"/>
    <property type="project" value="InterPro"/>
</dbReference>
<proteinExistence type="predicted"/>
<sequence>MSSDTVRLDSVQPRTRERGRSISVASTKAGILFPLTVWVIHFLLTQIPATLAYQFGTLRSFPNSGPESSAWQTPLRSLDGYANWIVEPFRHWDGTWYRWVAVDGYDPNHTANAAFWPLYPWLMELGSAVTGWSVQTVGYLISNVAFLGALIVIYRLVSLDFSEPVARRTLWALALFPTAFFFTAIYTESLFLFLAASALFAARKGDWLLAGIVGFFAALTRSAGLMLLAPFAVLFIQQHGWNPRHWFPQALPAVLPALGPVVFGWFLRSQELDFFDWADQQWQWNRFSATPWRTFDCLLQGCTADVRSFGTTRQFDVRPIDWGWIGQALDNPNWTFITSSRFRYRVGESHVLELVVTVLAIALVLIGLRKLPLYFSAFVIPPLIVPLLTPSSVNPLMSMPRFVLPLFPLFVVVALLVKDRRLGVPLAVVSSLLLIVLTMQFAQWYWVS</sequence>
<evidence type="ECO:0008006" key="12">
    <source>
        <dbReference type="Google" id="ProtNLM"/>
    </source>
</evidence>
<keyword evidence="3" id="KW-0337">GPI-anchor biosynthesis</keyword>
<evidence type="ECO:0000256" key="6">
    <source>
        <dbReference type="ARBA" id="ARBA00022692"/>
    </source>
</evidence>
<feature type="transmembrane region" description="Helical" evidence="10">
    <location>
        <begin position="350"/>
        <end position="368"/>
    </location>
</feature>
<evidence type="ECO:0000256" key="10">
    <source>
        <dbReference type="SAM" id="Phobius"/>
    </source>
</evidence>
<evidence type="ECO:0000256" key="9">
    <source>
        <dbReference type="ARBA" id="ARBA00023136"/>
    </source>
</evidence>
<feature type="transmembrane region" description="Helical" evidence="10">
    <location>
        <begin position="246"/>
        <end position="267"/>
    </location>
</feature>
<dbReference type="Pfam" id="PF04188">
    <property type="entry name" value="Mannosyl_trans2"/>
    <property type="match status" value="1"/>
</dbReference>